<keyword evidence="2" id="KW-0812">Transmembrane</keyword>
<dbReference type="EMBL" id="JBELPZ010000009">
    <property type="protein sequence ID" value="MFL9844727.1"/>
    <property type="molecule type" value="Genomic_DNA"/>
</dbReference>
<organism evidence="3 4">
    <name type="scientific">Flavobacterium rhizosphaerae</name>
    <dbReference type="NCBI Taxonomy" id="3163298"/>
    <lineage>
        <taxon>Bacteria</taxon>
        <taxon>Pseudomonadati</taxon>
        <taxon>Bacteroidota</taxon>
        <taxon>Flavobacteriia</taxon>
        <taxon>Flavobacteriales</taxon>
        <taxon>Flavobacteriaceae</taxon>
        <taxon>Flavobacterium</taxon>
    </lineage>
</organism>
<feature type="compositionally biased region" description="Polar residues" evidence="1">
    <location>
        <begin position="146"/>
        <end position="164"/>
    </location>
</feature>
<proteinExistence type="predicted"/>
<keyword evidence="4" id="KW-1185">Reference proteome</keyword>
<keyword evidence="2" id="KW-0472">Membrane</keyword>
<comment type="caution">
    <text evidence="3">The sequence shown here is derived from an EMBL/GenBank/DDBJ whole genome shotgun (WGS) entry which is preliminary data.</text>
</comment>
<dbReference type="RefSeq" id="WP_408084984.1">
    <property type="nucleotide sequence ID" value="NZ_JBELPZ010000009.1"/>
</dbReference>
<feature type="transmembrane region" description="Helical" evidence="2">
    <location>
        <begin position="13"/>
        <end position="37"/>
    </location>
</feature>
<evidence type="ECO:0000313" key="4">
    <source>
        <dbReference type="Proteomes" id="UP001629156"/>
    </source>
</evidence>
<reference evidence="3 4" key="1">
    <citation type="submission" date="2024-06" db="EMBL/GenBank/DDBJ databases">
        <authorList>
            <person name="Kaempfer P."/>
            <person name="Viver T."/>
        </authorList>
    </citation>
    <scope>NUCLEOTIDE SEQUENCE [LARGE SCALE GENOMIC DNA]</scope>
    <source>
        <strain evidence="3 4">ST-119</strain>
    </source>
</reference>
<evidence type="ECO:0000256" key="1">
    <source>
        <dbReference type="SAM" id="MobiDB-lite"/>
    </source>
</evidence>
<sequence length="164" mass="18323">MILDFVNGDLKGIYIKVSIVFFTWLVVLLAVGIDLYFGIKKSKSLGEITHSYGLRQTVQKIVNYLAMMLFMLLFDSISPLGLLNEGFNILPLASIIGAVILVWTEFLSVREKADEKYRRKTEKVARELLEIALKDDSVLNKLKQGLGNTPPASDGNSSDINLNQ</sequence>
<feature type="region of interest" description="Disordered" evidence="1">
    <location>
        <begin position="142"/>
        <end position="164"/>
    </location>
</feature>
<feature type="transmembrane region" description="Helical" evidence="2">
    <location>
        <begin position="61"/>
        <end position="83"/>
    </location>
</feature>
<gene>
    <name evidence="3" type="ORF">ABS766_09895</name>
</gene>
<protein>
    <submittedName>
        <fullName evidence="3">Holin</fullName>
    </submittedName>
</protein>
<dbReference type="Proteomes" id="UP001629156">
    <property type="component" value="Unassembled WGS sequence"/>
</dbReference>
<name>A0ABW8YZ37_9FLAO</name>
<accession>A0ABW8YZ37</accession>
<evidence type="ECO:0000256" key="2">
    <source>
        <dbReference type="SAM" id="Phobius"/>
    </source>
</evidence>
<feature type="transmembrane region" description="Helical" evidence="2">
    <location>
        <begin position="89"/>
        <end position="109"/>
    </location>
</feature>
<evidence type="ECO:0000313" key="3">
    <source>
        <dbReference type="EMBL" id="MFL9844727.1"/>
    </source>
</evidence>
<keyword evidence="2" id="KW-1133">Transmembrane helix</keyword>